<dbReference type="Proteomes" id="UP000033187">
    <property type="component" value="Chromosome 1"/>
</dbReference>
<keyword evidence="2" id="KW-1185">Reference proteome</keyword>
<protein>
    <recommendedName>
        <fullName evidence="3">Lipoprotein</fullName>
    </recommendedName>
</protein>
<reference evidence="2" key="1">
    <citation type="submission" date="2015-02" db="EMBL/GenBank/DDBJ databases">
        <authorList>
            <person name="Chooi Y.-H."/>
        </authorList>
    </citation>
    <scope>NUCLEOTIDE SEQUENCE [LARGE SCALE GENOMIC DNA]</scope>
    <source>
        <strain evidence="2">strain Y</strain>
    </source>
</reference>
<dbReference type="AlphaFoldDB" id="A0A0D6JBJ9"/>
<dbReference type="KEGG" id="fil:BN1229_v1_0513"/>
<name>A0A0D6JBJ9_9HYPH</name>
<accession>A0A0D6JBJ9</accession>
<sequence length="80" mass="8358">MAHVLARIGLAPKWLGAAAIIMVAAAAGGCGHASLTPLPDLARLPSDMLSTEQQKAAIKEMTELSVKHETQAIDAIEKAR</sequence>
<dbReference type="EMBL" id="LN829119">
    <property type="protein sequence ID" value="CPR15809.1"/>
    <property type="molecule type" value="Genomic_DNA"/>
</dbReference>
<dbReference type="KEGG" id="fiy:BN1229_v1_0516"/>
<organism evidence="1 2">
    <name type="scientific">Candidatus Filomicrobium marinum</name>
    <dbReference type="NCBI Taxonomy" id="1608628"/>
    <lineage>
        <taxon>Bacteria</taxon>
        <taxon>Pseudomonadati</taxon>
        <taxon>Pseudomonadota</taxon>
        <taxon>Alphaproteobacteria</taxon>
        <taxon>Hyphomicrobiales</taxon>
        <taxon>Hyphomicrobiaceae</taxon>
        <taxon>Filomicrobium</taxon>
    </lineage>
</organism>
<evidence type="ECO:0000313" key="2">
    <source>
        <dbReference type="Proteomes" id="UP000033187"/>
    </source>
</evidence>
<dbReference type="PROSITE" id="PS51257">
    <property type="entry name" value="PROKAR_LIPOPROTEIN"/>
    <property type="match status" value="1"/>
</dbReference>
<gene>
    <name evidence="1" type="ORF">YBN1229_v1_0516</name>
</gene>
<evidence type="ECO:0000313" key="1">
    <source>
        <dbReference type="EMBL" id="CPR15809.1"/>
    </source>
</evidence>
<proteinExistence type="predicted"/>
<evidence type="ECO:0008006" key="3">
    <source>
        <dbReference type="Google" id="ProtNLM"/>
    </source>
</evidence>